<evidence type="ECO:0000256" key="4">
    <source>
        <dbReference type="ARBA" id="ARBA00023002"/>
    </source>
</evidence>
<reference evidence="8 9" key="1">
    <citation type="submission" date="2019-03" db="EMBL/GenBank/DDBJ databases">
        <title>Draft genome sequences of novel Actinobacteria.</title>
        <authorList>
            <person name="Sahin N."/>
            <person name="Ay H."/>
            <person name="Saygin H."/>
        </authorList>
    </citation>
    <scope>NUCLEOTIDE SEQUENCE [LARGE SCALE GENOMIC DNA]</scope>
    <source>
        <strain evidence="8 9">CH32</strain>
    </source>
</reference>
<dbReference type="InterPro" id="IPR017972">
    <property type="entry name" value="Cyt_P450_CS"/>
</dbReference>
<keyword evidence="6 7" id="KW-0503">Monooxygenase</keyword>
<evidence type="ECO:0000256" key="7">
    <source>
        <dbReference type="RuleBase" id="RU000461"/>
    </source>
</evidence>
<dbReference type="CDD" id="cd11031">
    <property type="entry name" value="Cyp158A-like"/>
    <property type="match status" value="1"/>
</dbReference>
<evidence type="ECO:0000313" key="9">
    <source>
        <dbReference type="Proteomes" id="UP000295302"/>
    </source>
</evidence>
<dbReference type="InterPro" id="IPR036396">
    <property type="entry name" value="Cyt_P450_sf"/>
</dbReference>
<dbReference type="GO" id="GO:0016705">
    <property type="term" value="F:oxidoreductase activity, acting on paired donors, with incorporation or reduction of molecular oxygen"/>
    <property type="evidence" value="ECO:0007669"/>
    <property type="project" value="InterPro"/>
</dbReference>
<sequence>MDIVMTVQLPLEQVHPLAVPPALRDLQSRGVIHPVRTRVGHPAWLVTGYEEIRALIADPRLGRAHREPDKASRLGDWMLFSGPMGDFDTEHDDEARVRAQLQPHFAPGRMRALRPRVEALTTDLLDELERHGSPADLQEALAGPLPVLVICELLGVPYEDRDEFSKLSRAAGDILDPARSEQGLMELYEYGKRLVERKRDEAADDVISRMLQSGDLSDDEIAMHTMMLLFAGHETTVSQIGLGAACLLADPGQWRALHDDPSLVPSAVEEILRAPSLGGPGIPRYAREDLTVGEVTVRAGDLVILDIGAGNHDGAVFADPDRFDASRKDSPHLTFGFGARYCIGAQLARIELQAVFADLTRRFPDMRLAVPVEKLQRSPHSSTGVLLSLPVEW</sequence>
<evidence type="ECO:0000256" key="3">
    <source>
        <dbReference type="ARBA" id="ARBA00022723"/>
    </source>
</evidence>
<dbReference type="PRINTS" id="PR00385">
    <property type="entry name" value="P450"/>
</dbReference>
<keyword evidence="9" id="KW-1185">Reference proteome</keyword>
<keyword evidence="2 7" id="KW-0349">Heme</keyword>
<gene>
    <name evidence="8" type="ORF">E1286_05660</name>
</gene>
<dbReference type="SUPFAM" id="SSF48264">
    <property type="entry name" value="Cytochrome P450"/>
    <property type="match status" value="1"/>
</dbReference>
<dbReference type="InterPro" id="IPR001128">
    <property type="entry name" value="Cyt_P450"/>
</dbReference>
<dbReference type="PRINTS" id="PR00359">
    <property type="entry name" value="BP450"/>
</dbReference>
<evidence type="ECO:0000313" key="8">
    <source>
        <dbReference type="EMBL" id="TDD54204.1"/>
    </source>
</evidence>
<comment type="similarity">
    <text evidence="1 7">Belongs to the cytochrome P450 family.</text>
</comment>
<evidence type="ECO:0000256" key="1">
    <source>
        <dbReference type="ARBA" id="ARBA00010617"/>
    </source>
</evidence>
<dbReference type="InterPro" id="IPR002397">
    <property type="entry name" value="Cyt_P450_B"/>
</dbReference>
<dbReference type="Pfam" id="PF00067">
    <property type="entry name" value="p450"/>
    <property type="match status" value="1"/>
</dbReference>
<dbReference type="FunFam" id="1.10.630.10:FF:000018">
    <property type="entry name" value="Cytochrome P450 monooxygenase"/>
    <property type="match status" value="1"/>
</dbReference>
<organism evidence="8 9">
    <name type="scientific">Nonomuraea terrae</name>
    <dbReference type="NCBI Taxonomy" id="2530383"/>
    <lineage>
        <taxon>Bacteria</taxon>
        <taxon>Bacillati</taxon>
        <taxon>Actinomycetota</taxon>
        <taxon>Actinomycetes</taxon>
        <taxon>Streptosporangiales</taxon>
        <taxon>Streptosporangiaceae</taxon>
        <taxon>Nonomuraea</taxon>
    </lineage>
</organism>
<comment type="caution">
    <text evidence="8">The sequence shown here is derived from an EMBL/GenBank/DDBJ whole genome shotgun (WGS) entry which is preliminary data.</text>
</comment>
<accession>A0A4R4ZA76</accession>
<protein>
    <submittedName>
        <fullName evidence="8">Cytochrome P450</fullName>
    </submittedName>
</protein>
<keyword evidence="3 7" id="KW-0479">Metal-binding</keyword>
<evidence type="ECO:0000256" key="5">
    <source>
        <dbReference type="ARBA" id="ARBA00023004"/>
    </source>
</evidence>
<proteinExistence type="inferred from homology"/>
<name>A0A4R4ZA76_9ACTN</name>
<dbReference type="OrthoDB" id="4133219at2"/>
<dbReference type="GO" id="GO:0020037">
    <property type="term" value="F:heme binding"/>
    <property type="evidence" value="ECO:0007669"/>
    <property type="project" value="InterPro"/>
</dbReference>
<evidence type="ECO:0000256" key="2">
    <source>
        <dbReference type="ARBA" id="ARBA00022617"/>
    </source>
</evidence>
<dbReference type="GO" id="GO:0004497">
    <property type="term" value="F:monooxygenase activity"/>
    <property type="evidence" value="ECO:0007669"/>
    <property type="project" value="UniProtKB-KW"/>
</dbReference>
<dbReference type="GO" id="GO:0005506">
    <property type="term" value="F:iron ion binding"/>
    <property type="evidence" value="ECO:0007669"/>
    <property type="project" value="InterPro"/>
</dbReference>
<dbReference type="Gene3D" id="1.10.630.10">
    <property type="entry name" value="Cytochrome P450"/>
    <property type="match status" value="1"/>
</dbReference>
<keyword evidence="4 7" id="KW-0560">Oxidoreductase</keyword>
<dbReference type="EMBL" id="SMKQ01000009">
    <property type="protein sequence ID" value="TDD54204.1"/>
    <property type="molecule type" value="Genomic_DNA"/>
</dbReference>
<dbReference type="Proteomes" id="UP000295302">
    <property type="component" value="Unassembled WGS sequence"/>
</dbReference>
<keyword evidence="5 7" id="KW-0408">Iron</keyword>
<dbReference type="PANTHER" id="PTHR46696:SF6">
    <property type="entry name" value="P450, PUTATIVE (EUROFUNG)-RELATED"/>
    <property type="match status" value="1"/>
</dbReference>
<dbReference type="AlphaFoldDB" id="A0A4R4ZA76"/>
<dbReference type="PANTHER" id="PTHR46696">
    <property type="entry name" value="P450, PUTATIVE (EUROFUNG)-RELATED"/>
    <property type="match status" value="1"/>
</dbReference>
<dbReference type="PROSITE" id="PS00086">
    <property type="entry name" value="CYTOCHROME_P450"/>
    <property type="match status" value="1"/>
</dbReference>
<evidence type="ECO:0000256" key="6">
    <source>
        <dbReference type="ARBA" id="ARBA00023033"/>
    </source>
</evidence>